<reference evidence="1" key="1">
    <citation type="submission" date="2019-09" db="EMBL/GenBank/DDBJ databases">
        <title>Draft genome sequences of 48 bacterial type strains from the CCUG.</title>
        <authorList>
            <person name="Tunovic T."/>
            <person name="Pineiro-Iglesias B."/>
            <person name="Unosson C."/>
            <person name="Inganas E."/>
            <person name="Ohlen M."/>
            <person name="Cardew S."/>
            <person name="Jensie-Markopoulos S."/>
            <person name="Salva-Serra F."/>
            <person name="Jaen-Luchoro D."/>
            <person name="Karlsson R."/>
            <person name="Svensson-Stadler L."/>
            <person name="Chun J."/>
            <person name="Moore E."/>
        </authorList>
    </citation>
    <scope>NUCLEOTIDE SEQUENCE</scope>
    <source>
        <strain evidence="1">CCUG 15333</strain>
    </source>
</reference>
<evidence type="ECO:0000313" key="1">
    <source>
        <dbReference type="EMBL" id="KAB0588426.1"/>
    </source>
</evidence>
<sequence length="225" mass="25326">MAFRADEAARIGYEQVEAYLVPRPRDANEAERARSKEALLDILDELGPVVDAYPTWHPLVCNHDSRHPTTTPSEQCGYKGLDHTRFFRNGFITCPYTASGKAEKVIESVNALPYHPAASITAEKLDVQLYNPEATPVLVKCEWHKSLDSDGMIPLSIAMPLILEKEVPCWHWAEVAETWETMRPYFLGRPHGSRSSLFVSQETGQAIKKIWNALIFTGMFGPIKV</sequence>
<dbReference type="EMBL" id="VZOT01000001">
    <property type="protein sequence ID" value="KAB0588426.1"/>
    <property type="molecule type" value="Genomic_DNA"/>
</dbReference>
<dbReference type="RefSeq" id="WP_151042033.1">
    <property type="nucleotide sequence ID" value="NZ_VZOT01000001.1"/>
</dbReference>
<organism evidence="1">
    <name type="scientific">Comamonas kerstersii</name>
    <dbReference type="NCBI Taxonomy" id="225992"/>
    <lineage>
        <taxon>Bacteria</taxon>
        <taxon>Pseudomonadati</taxon>
        <taxon>Pseudomonadota</taxon>
        <taxon>Betaproteobacteria</taxon>
        <taxon>Burkholderiales</taxon>
        <taxon>Comamonadaceae</taxon>
        <taxon>Comamonas</taxon>
    </lineage>
</organism>
<gene>
    <name evidence="1" type="ORF">F7P80_00475</name>
</gene>
<proteinExistence type="predicted"/>
<name>A0A6A1R697_9BURK</name>
<comment type="caution">
    <text evidence="1">The sequence shown here is derived from an EMBL/GenBank/DDBJ whole genome shotgun (WGS) entry which is preliminary data.</text>
</comment>
<accession>A0A6A1R697</accession>
<protein>
    <submittedName>
        <fullName evidence="1">Uncharacterized protein</fullName>
    </submittedName>
</protein>
<dbReference type="AlphaFoldDB" id="A0A6A1R697"/>